<dbReference type="EMBL" id="LWAE01000003">
    <property type="protein sequence ID" value="KZL91482.1"/>
    <property type="molecule type" value="Genomic_DNA"/>
</dbReference>
<dbReference type="PATRIC" id="fig|1121326.3.peg.3273"/>
<gene>
    <name evidence="1" type="ORF">CLMAG_32410</name>
</gene>
<keyword evidence="2" id="KW-1185">Reference proteome</keyword>
<sequence length="82" mass="9729">MGTWENKLFSPDVPFARYHYSRNTRYFHLVAEPINHNILKNLSTMEQQSAQDLIGAFILLPKENYIVSQEIPYRDYIVLLQQ</sequence>
<comment type="caution">
    <text evidence="1">The sequence shown here is derived from an EMBL/GenBank/DDBJ whole genome shotgun (WGS) entry which is preliminary data.</text>
</comment>
<dbReference type="STRING" id="1121326.CLMAG_32410"/>
<organism evidence="1 2">
    <name type="scientific">Clostridium magnum DSM 2767</name>
    <dbReference type="NCBI Taxonomy" id="1121326"/>
    <lineage>
        <taxon>Bacteria</taxon>
        <taxon>Bacillati</taxon>
        <taxon>Bacillota</taxon>
        <taxon>Clostridia</taxon>
        <taxon>Eubacteriales</taxon>
        <taxon>Clostridiaceae</taxon>
        <taxon>Clostridium</taxon>
    </lineage>
</organism>
<evidence type="ECO:0000313" key="2">
    <source>
        <dbReference type="Proteomes" id="UP000076603"/>
    </source>
</evidence>
<evidence type="ECO:0000313" key="1">
    <source>
        <dbReference type="EMBL" id="KZL91482.1"/>
    </source>
</evidence>
<dbReference type="Proteomes" id="UP000076603">
    <property type="component" value="Unassembled WGS sequence"/>
</dbReference>
<name>A0A161YLK4_9CLOT</name>
<dbReference type="AlphaFoldDB" id="A0A161YLK4"/>
<reference evidence="1 2" key="1">
    <citation type="submission" date="2016-04" db="EMBL/GenBank/DDBJ databases">
        <title>Genome sequence of Clostridium magnum DSM 2767.</title>
        <authorList>
            <person name="Poehlein A."/>
            <person name="Uhlig R."/>
            <person name="Fischer R."/>
            <person name="Bahl H."/>
            <person name="Daniel R."/>
        </authorList>
    </citation>
    <scope>NUCLEOTIDE SEQUENCE [LARGE SCALE GENOMIC DNA]</scope>
    <source>
        <strain evidence="1 2">DSM 2767</strain>
    </source>
</reference>
<proteinExistence type="predicted"/>
<dbReference type="RefSeq" id="WP_066624259.1">
    <property type="nucleotide sequence ID" value="NZ_FQXL01000005.1"/>
</dbReference>
<accession>A0A161YLK4</accession>
<protein>
    <submittedName>
        <fullName evidence="1">Uncharacterized protein</fullName>
    </submittedName>
</protein>